<keyword evidence="1" id="KW-0812">Transmembrane</keyword>
<gene>
    <name evidence="2" type="ORF">DCG58_11290</name>
</gene>
<dbReference type="InterPro" id="IPR021730">
    <property type="entry name" value="YdbH"/>
</dbReference>
<evidence type="ECO:0000313" key="3">
    <source>
        <dbReference type="Proteomes" id="UP000259610"/>
    </source>
</evidence>
<sequence>MTPPDDGDFSKTARQAPSARARRARWVFAAAVLLVLAGVIGGWAMRKTLARKVLADWCSGRELVCSTRFDELGLTGAVMDDLSVTGQGQAAFEASKVRVRLDWPGLFRPRVTAIELDAPVLRGTLSDGQLGFHGLERLVPSGGSGGGGALPAVDIREGRILIGTSAGEVSARVSASGVFPKDAQASITLDPASLDEPQGYLRWSGGVADLVAKDGQLEGQVNLTLEEMRTDDVTLSDTELVASLESGVDETAPARLVWEGRVAEASGADFALTALQASGHAGLDRITGASVAELFAALTEADVQLDAGQTRWRDYAAGAGHIEASLRKTDDVIAGPSEIALTDVTIPQGRAGALTAAGDLSWAKESGGRFVGQISTTNAALSETASDTLLNRVKLPAPLTAHGVSLREALGRALSDFGAASRVNVTAHNGAVALEAQDDASLSAASGLALSVSAPRPERTWFSLKGGQTFVGGNVTLKGGGAPRLSADLESLTFGSSGLRMDARSVDVSPWRANGTRFGMSLSSLTVHSTPDDLSVNADGSVSLSGPVFGIELAESRLSGAIQVINGEDGLQVEPVNQPCLLFDTQGVKLGGVAFQPNRLNLCPRQGAFMKPGNGDASGTASLGDVSWSFESRSVTGVLNLKKAAIDWSVRKGFRLALSSPELGLPMNIGDRTLSIDAARPRVRLATAKGKVPALSAMLGPTVFGGSLIPAKVSADEIRFDGAIGAAGLSGDLAGDAVLIRDFRDDPVYQPLLSDLTAQMHEWQLALHGPLRLQASDVPVGEITADINVLTLDGTARVATRVLEFRKGGLQPVMLSERLRGVYTDAAGSMEAVSDVVIDGGRLAGTADVSVSDFGFQTTRLGRVENVDGQVHFADLFTLSTDPTQVLTVGGMNPGIPLLDGRIVFALSGGKVLVVESAAFPFAGGTLALAPFDWTLGADTQHVEVTADAIELAELVRILKLPQIEAEGTVSGRFPIDVERSNVLIRDARLFADDSGGRVAYLGDAADSAARSDANVRLAFEALKDFDFTVLEVGLDGNVADRVKITLKLAGKSRNDITYGPNAHIVRGQPFEFNIAVDSALAELFRSSQFYTNQQKLTDFVVEEVLTDRGLKIQEDE</sequence>
<dbReference type="Pfam" id="PF11739">
    <property type="entry name" value="YdbH-like"/>
    <property type="match status" value="1"/>
</dbReference>
<dbReference type="AlphaFoldDB" id="A0A3B9GZ77"/>
<keyword evidence="1" id="KW-1133">Transmembrane helix</keyword>
<feature type="transmembrane region" description="Helical" evidence="1">
    <location>
        <begin position="26"/>
        <end position="45"/>
    </location>
</feature>
<dbReference type="EMBL" id="DMAN01000254">
    <property type="protein sequence ID" value="HAE27737.1"/>
    <property type="molecule type" value="Genomic_DNA"/>
</dbReference>
<dbReference type="Proteomes" id="UP000259610">
    <property type="component" value="Unassembled WGS sequence"/>
</dbReference>
<protein>
    <submittedName>
        <fullName evidence="2">Uncharacterized protein</fullName>
    </submittedName>
</protein>
<name>A0A3B9GZ77_9PROT</name>
<evidence type="ECO:0000256" key="1">
    <source>
        <dbReference type="SAM" id="Phobius"/>
    </source>
</evidence>
<organism evidence="2 3">
    <name type="scientific">Hyphomonas adhaerens</name>
    <dbReference type="NCBI Taxonomy" id="81029"/>
    <lineage>
        <taxon>Bacteria</taxon>
        <taxon>Pseudomonadati</taxon>
        <taxon>Pseudomonadota</taxon>
        <taxon>Alphaproteobacteria</taxon>
        <taxon>Hyphomonadales</taxon>
        <taxon>Hyphomonadaceae</taxon>
        <taxon>Hyphomonas</taxon>
    </lineage>
</organism>
<accession>A0A3B9GZ77</accession>
<proteinExistence type="predicted"/>
<keyword evidence="1" id="KW-0472">Membrane</keyword>
<dbReference type="RefSeq" id="WP_272988963.1">
    <property type="nucleotide sequence ID" value="NZ_CAJWRG010000032.1"/>
</dbReference>
<evidence type="ECO:0000313" key="2">
    <source>
        <dbReference type="EMBL" id="HAE27737.1"/>
    </source>
</evidence>
<reference evidence="2 3" key="1">
    <citation type="journal article" date="2018" name="Nat. Biotechnol.">
        <title>A standardized bacterial taxonomy based on genome phylogeny substantially revises the tree of life.</title>
        <authorList>
            <person name="Parks D.H."/>
            <person name="Chuvochina M."/>
            <person name="Waite D.W."/>
            <person name="Rinke C."/>
            <person name="Skarshewski A."/>
            <person name="Chaumeil P.A."/>
            <person name="Hugenholtz P."/>
        </authorList>
    </citation>
    <scope>NUCLEOTIDE SEQUENCE [LARGE SCALE GENOMIC DNA]</scope>
    <source>
        <strain evidence="2">UBA8733</strain>
    </source>
</reference>
<comment type="caution">
    <text evidence="2">The sequence shown here is derived from an EMBL/GenBank/DDBJ whole genome shotgun (WGS) entry which is preliminary data.</text>
</comment>